<dbReference type="EMBL" id="JBICCN010000132">
    <property type="protein sequence ID" value="KAL3091330.1"/>
    <property type="molecule type" value="Genomic_DNA"/>
</dbReference>
<evidence type="ECO:0000313" key="1">
    <source>
        <dbReference type="EMBL" id="KAL3091330.1"/>
    </source>
</evidence>
<comment type="caution">
    <text evidence="1">The sequence shown here is derived from an EMBL/GenBank/DDBJ whole genome shotgun (WGS) entry which is preliminary data.</text>
</comment>
<dbReference type="AlphaFoldDB" id="A0ABD2JL98"/>
<dbReference type="Proteomes" id="UP001620645">
    <property type="component" value="Unassembled WGS sequence"/>
</dbReference>
<reference evidence="1 2" key="1">
    <citation type="submission" date="2024-10" db="EMBL/GenBank/DDBJ databases">
        <authorList>
            <person name="Kim D."/>
        </authorList>
    </citation>
    <scope>NUCLEOTIDE SEQUENCE [LARGE SCALE GENOMIC DNA]</scope>
    <source>
        <strain evidence="1">Taebaek</strain>
    </source>
</reference>
<organism evidence="1 2">
    <name type="scientific">Heterodera schachtii</name>
    <name type="common">Sugarbeet cyst nematode worm</name>
    <name type="synonym">Tylenchus schachtii</name>
    <dbReference type="NCBI Taxonomy" id="97005"/>
    <lineage>
        <taxon>Eukaryota</taxon>
        <taxon>Metazoa</taxon>
        <taxon>Ecdysozoa</taxon>
        <taxon>Nematoda</taxon>
        <taxon>Chromadorea</taxon>
        <taxon>Rhabditida</taxon>
        <taxon>Tylenchina</taxon>
        <taxon>Tylenchomorpha</taxon>
        <taxon>Tylenchoidea</taxon>
        <taxon>Heteroderidae</taxon>
        <taxon>Heteroderinae</taxon>
        <taxon>Heterodera</taxon>
    </lineage>
</organism>
<proteinExistence type="predicted"/>
<protein>
    <recommendedName>
        <fullName evidence="3">Secreted protein</fullName>
    </recommendedName>
</protein>
<accession>A0ABD2JL98</accession>
<keyword evidence="2" id="KW-1185">Reference proteome</keyword>
<evidence type="ECO:0000313" key="2">
    <source>
        <dbReference type="Proteomes" id="UP001620645"/>
    </source>
</evidence>
<sequence>MVNDDYEAMSLSKHLIICRSLLSVAPLWACTVSRRRCTRLRAQIEYVGIPRNHPHSNHTFMFSNFFR</sequence>
<gene>
    <name evidence="1" type="ORF">niasHS_007123</name>
</gene>
<name>A0ABD2JL98_HETSC</name>
<evidence type="ECO:0008006" key="3">
    <source>
        <dbReference type="Google" id="ProtNLM"/>
    </source>
</evidence>